<gene>
    <name evidence="3" type="ORF">AQS8620_02981</name>
</gene>
<proteinExistence type="predicted"/>
<evidence type="ECO:0000256" key="2">
    <source>
        <dbReference type="SAM" id="SignalP"/>
    </source>
</evidence>
<dbReference type="Proteomes" id="UP000193862">
    <property type="component" value="Unassembled WGS sequence"/>
</dbReference>
<feature type="chain" id="PRO_5013164792" evidence="2">
    <location>
        <begin position="24"/>
        <end position="162"/>
    </location>
</feature>
<protein>
    <submittedName>
        <fullName evidence="3">Uncharacterized protein</fullName>
    </submittedName>
</protein>
<dbReference type="EMBL" id="FWFS01000012">
    <property type="protein sequence ID" value="SLN64881.1"/>
    <property type="molecule type" value="Genomic_DNA"/>
</dbReference>
<keyword evidence="2" id="KW-0732">Signal</keyword>
<feature type="signal peptide" evidence="2">
    <location>
        <begin position="1"/>
        <end position="23"/>
    </location>
</feature>
<accession>A0A1Y5TLG3</accession>
<dbReference type="RefSeq" id="WP_085837789.1">
    <property type="nucleotide sequence ID" value="NZ_FWFS01000012.1"/>
</dbReference>
<organism evidence="3 4">
    <name type="scientific">Aquimixticola soesokkakensis</name>
    <dbReference type="NCBI Taxonomy" id="1519096"/>
    <lineage>
        <taxon>Bacteria</taxon>
        <taxon>Pseudomonadati</taxon>
        <taxon>Pseudomonadota</taxon>
        <taxon>Alphaproteobacteria</taxon>
        <taxon>Rhodobacterales</taxon>
        <taxon>Paracoccaceae</taxon>
        <taxon>Aquimixticola</taxon>
    </lineage>
</organism>
<sequence>MKTLFSTLGLTAILALGATSATATDAQVIQRQYLASTCAALPAQCSEALAQALTHLASAGLSPADHDAAVAQMVAEVATFLPFGPLRTSDSFSDDDGRDLSDTSSLILASETPEDLGLLTAASHKSSSNGKNGSDKRNGWNNGKGKGANKPKPGRPHDSSPH</sequence>
<reference evidence="3 4" key="1">
    <citation type="submission" date="2017-03" db="EMBL/GenBank/DDBJ databases">
        <authorList>
            <person name="Afonso C.L."/>
            <person name="Miller P.J."/>
            <person name="Scott M.A."/>
            <person name="Spackman E."/>
            <person name="Goraichik I."/>
            <person name="Dimitrov K.M."/>
            <person name="Suarez D.L."/>
            <person name="Swayne D.E."/>
        </authorList>
    </citation>
    <scope>NUCLEOTIDE SEQUENCE [LARGE SCALE GENOMIC DNA]</scope>
    <source>
        <strain evidence="3 4">CECT 8620</strain>
    </source>
</reference>
<feature type="compositionally biased region" description="Low complexity" evidence="1">
    <location>
        <begin position="123"/>
        <end position="132"/>
    </location>
</feature>
<keyword evidence="4" id="KW-1185">Reference proteome</keyword>
<feature type="region of interest" description="Disordered" evidence="1">
    <location>
        <begin position="84"/>
        <end position="162"/>
    </location>
</feature>
<name>A0A1Y5TLG3_9RHOB</name>
<dbReference type="AlphaFoldDB" id="A0A1Y5TLG3"/>
<evidence type="ECO:0000313" key="3">
    <source>
        <dbReference type="EMBL" id="SLN64881.1"/>
    </source>
</evidence>
<evidence type="ECO:0000313" key="4">
    <source>
        <dbReference type="Proteomes" id="UP000193862"/>
    </source>
</evidence>
<evidence type="ECO:0000256" key="1">
    <source>
        <dbReference type="SAM" id="MobiDB-lite"/>
    </source>
</evidence>